<dbReference type="GO" id="GO:0006261">
    <property type="term" value="P:DNA-templated DNA replication"/>
    <property type="evidence" value="ECO:0007669"/>
    <property type="project" value="UniProtKB-UniRule"/>
</dbReference>
<dbReference type="PANTHER" id="PTHR11076">
    <property type="entry name" value="DNA REPAIR POLYMERASE UMUC / TRANSFERASE FAMILY MEMBER"/>
    <property type="match status" value="1"/>
</dbReference>
<dbReference type="EMBL" id="NEXD01000152">
    <property type="protein sequence ID" value="PSN82458.1"/>
    <property type="molecule type" value="Genomic_DNA"/>
</dbReference>
<dbReference type="AlphaFoldDB" id="A0A2R6A812"/>
<proteinExistence type="inferred from homology"/>
<evidence type="ECO:0000313" key="5">
    <source>
        <dbReference type="Proteomes" id="UP000240569"/>
    </source>
</evidence>
<keyword evidence="2" id="KW-0548">Nucleotidyltransferase</keyword>
<feature type="site" description="Substrate discrimination" evidence="2">
    <location>
        <position position="18"/>
    </location>
</feature>
<dbReference type="Gene3D" id="1.10.150.20">
    <property type="entry name" value="5' to 3' exonuclease, C-terminal subdomain"/>
    <property type="match status" value="1"/>
</dbReference>
<dbReference type="InterPro" id="IPR022880">
    <property type="entry name" value="DNApol_IV"/>
</dbReference>
<dbReference type="Pfam" id="PF00817">
    <property type="entry name" value="IMS"/>
    <property type="match status" value="1"/>
</dbReference>
<dbReference type="CDD" id="cd03586">
    <property type="entry name" value="PolY_Pol_IV_kappa"/>
    <property type="match status" value="1"/>
</dbReference>
<keyword evidence="2" id="KW-0963">Cytoplasm</keyword>
<comment type="similarity">
    <text evidence="1 2">Belongs to the DNA polymerase type-Y family.</text>
</comment>
<accession>A0A2R6A812</accession>
<evidence type="ECO:0000256" key="2">
    <source>
        <dbReference type="HAMAP-Rule" id="MF_01113"/>
    </source>
</evidence>
<gene>
    <name evidence="2" type="primary">dbh</name>
    <name evidence="4" type="ORF">B9Q02_11675</name>
</gene>
<sequence length="367" mass="40933">MFEWKGRVIVHVDMNAFYPSCEQLVNPSLRGKPVVVVMTPEEGEHITRGAVASCSYEARSYGIKSGMSYKKAKELCPDAVFLKTNFELYERISKSVMNVLSEFADVLEVASIDEAFLDSTKKSKSYSSIEQFGRSIKSAIFERVGLKCSVGIAPTKACAKIASDYKKPDGLTIVTPESVKAFLAPLEVSRVAGIGPKTEIALKEMGITTLGELAKVSPYKLIERFGKVGLWMWKVANGEDDDPVIGVEEYKSISTEHTLDTGTTDFSVVLRELDAMVPELHSRLLELGLVFRTVGVKLVYQGFKVSTRDHSYLDFRSDENSIYQGVRLVLPKFDRSLPVRKVGLRLSNLLKLDPKQTRIEEWLSRSP</sequence>
<evidence type="ECO:0000259" key="3">
    <source>
        <dbReference type="PROSITE" id="PS50173"/>
    </source>
</evidence>
<comment type="cofactor">
    <cofactor evidence="2">
        <name>Mg(2+)</name>
        <dbReference type="ChEBI" id="CHEBI:18420"/>
    </cofactor>
    <text evidence="2">Binds 2 magnesium ions per subunit.</text>
</comment>
<feature type="domain" description="UmuC" evidence="3">
    <location>
        <begin position="9"/>
        <end position="195"/>
    </location>
</feature>
<organism evidence="4 5">
    <name type="scientific">Candidatus Marsarchaeota G1 archaeon BE_D</name>
    <dbReference type="NCBI Taxonomy" id="1978156"/>
    <lineage>
        <taxon>Archaea</taxon>
        <taxon>Candidatus Marsarchaeota</taxon>
        <taxon>Candidatus Marsarchaeota group 1</taxon>
    </lineage>
</organism>
<dbReference type="InterPro" id="IPR043502">
    <property type="entry name" value="DNA/RNA_pol_sf"/>
</dbReference>
<dbReference type="NCBIfam" id="NF002677">
    <property type="entry name" value="PRK02406.1"/>
    <property type="match status" value="1"/>
</dbReference>
<dbReference type="Pfam" id="PF11798">
    <property type="entry name" value="IMS_HHH"/>
    <property type="match status" value="1"/>
</dbReference>
<name>A0A2R6A812_9ARCH</name>
<dbReference type="InterPro" id="IPR036775">
    <property type="entry name" value="DNA_pol_Y-fam_lit_finger_sf"/>
</dbReference>
<dbReference type="PANTHER" id="PTHR11076:SF33">
    <property type="entry name" value="DNA POLYMERASE KAPPA"/>
    <property type="match status" value="1"/>
</dbReference>
<dbReference type="GO" id="GO:0003887">
    <property type="term" value="F:DNA-directed DNA polymerase activity"/>
    <property type="evidence" value="ECO:0007669"/>
    <property type="project" value="UniProtKB-UniRule"/>
</dbReference>
<dbReference type="PROSITE" id="PS50173">
    <property type="entry name" value="UMUC"/>
    <property type="match status" value="1"/>
</dbReference>
<dbReference type="InterPro" id="IPR043128">
    <property type="entry name" value="Rev_trsase/Diguanyl_cyclase"/>
</dbReference>
<keyword evidence="2" id="KW-0515">Mutator protein</keyword>
<comment type="catalytic activity">
    <reaction evidence="2">
        <text>DNA(n) + a 2'-deoxyribonucleoside 5'-triphosphate = DNA(n+1) + diphosphate</text>
        <dbReference type="Rhea" id="RHEA:22508"/>
        <dbReference type="Rhea" id="RHEA-COMP:17339"/>
        <dbReference type="Rhea" id="RHEA-COMP:17340"/>
        <dbReference type="ChEBI" id="CHEBI:33019"/>
        <dbReference type="ChEBI" id="CHEBI:61560"/>
        <dbReference type="ChEBI" id="CHEBI:173112"/>
        <dbReference type="EC" id="2.7.7.7"/>
    </reaction>
</comment>
<dbReference type="GO" id="GO:0042276">
    <property type="term" value="P:error-prone translesion synthesis"/>
    <property type="evidence" value="ECO:0007669"/>
    <property type="project" value="TreeGrafter"/>
</dbReference>
<comment type="subunit">
    <text evidence="2">Monomer.</text>
</comment>
<dbReference type="InterPro" id="IPR017961">
    <property type="entry name" value="DNA_pol_Y-fam_little_finger"/>
</dbReference>
<dbReference type="EC" id="2.7.7.7" evidence="2"/>
<evidence type="ECO:0000256" key="1">
    <source>
        <dbReference type="ARBA" id="ARBA00010945"/>
    </source>
</evidence>
<dbReference type="GO" id="GO:0005737">
    <property type="term" value="C:cytoplasm"/>
    <property type="evidence" value="ECO:0007669"/>
    <property type="project" value="UniProtKB-SubCell"/>
</dbReference>
<keyword evidence="2" id="KW-0234">DNA repair</keyword>
<keyword evidence="2" id="KW-0808">Transferase</keyword>
<dbReference type="GO" id="GO:0003684">
    <property type="term" value="F:damaged DNA binding"/>
    <property type="evidence" value="ECO:0007669"/>
    <property type="project" value="InterPro"/>
</dbReference>
<dbReference type="SUPFAM" id="SSF56672">
    <property type="entry name" value="DNA/RNA polymerases"/>
    <property type="match status" value="1"/>
</dbReference>
<comment type="caution">
    <text evidence="4">The sequence shown here is derived from an EMBL/GenBank/DDBJ whole genome shotgun (WGS) entry which is preliminary data.</text>
</comment>
<dbReference type="Gene3D" id="3.40.1170.60">
    <property type="match status" value="1"/>
</dbReference>
<comment type="subcellular location">
    <subcellularLocation>
        <location evidence="2">Cytoplasm</location>
    </subcellularLocation>
</comment>
<dbReference type="GO" id="GO:0006281">
    <property type="term" value="P:DNA repair"/>
    <property type="evidence" value="ECO:0007669"/>
    <property type="project" value="UniProtKB-UniRule"/>
</dbReference>
<dbReference type="Gene3D" id="3.30.70.270">
    <property type="match status" value="1"/>
</dbReference>
<dbReference type="Proteomes" id="UP000240569">
    <property type="component" value="Unassembled WGS sequence"/>
</dbReference>
<evidence type="ECO:0000313" key="4">
    <source>
        <dbReference type="EMBL" id="PSN82458.1"/>
    </source>
</evidence>
<reference evidence="4 5" key="1">
    <citation type="submission" date="2017-04" db="EMBL/GenBank/DDBJ databases">
        <title>Novel microbial lineages endemic to geothermal iron-oxide mats fill important gaps in the evolutionary history of Archaea.</title>
        <authorList>
            <person name="Jay Z.J."/>
            <person name="Beam J.P."/>
            <person name="Dlakic M."/>
            <person name="Rusch D.B."/>
            <person name="Kozubal M.A."/>
            <person name="Inskeep W.P."/>
        </authorList>
    </citation>
    <scope>NUCLEOTIDE SEQUENCE [LARGE SCALE GENOMIC DNA]</scope>
    <source>
        <strain evidence="4">BE_D</strain>
    </source>
</reference>
<comment type="function">
    <text evidence="2">Poorly processive, error-prone DNA polymerase involved in untargeted mutagenesis. Copies undamaged DNA at stalled replication forks, which arise in vivo from mismatched or misaligned primer ends. These misaligned primers can be extended by PolIV. Exhibits no 3'-5' exonuclease (proofreading) activity. May be involved in translesional synthesis.</text>
</comment>
<keyword evidence="2" id="KW-0227">DNA damage</keyword>
<keyword evidence="2" id="KW-0238">DNA-binding</keyword>
<dbReference type="InterPro" id="IPR024728">
    <property type="entry name" value="PolY_HhH_motif"/>
</dbReference>
<keyword evidence="2" id="KW-0235">DNA replication</keyword>
<dbReference type="InterPro" id="IPR001126">
    <property type="entry name" value="UmuC"/>
</dbReference>
<dbReference type="GO" id="GO:0000287">
    <property type="term" value="F:magnesium ion binding"/>
    <property type="evidence" value="ECO:0007669"/>
    <property type="project" value="UniProtKB-UniRule"/>
</dbReference>
<keyword evidence="2" id="KW-0239">DNA-directed DNA polymerase</keyword>
<keyword evidence="2" id="KW-0460">Magnesium</keyword>
<feature type="active site" evidence="2">
    <location>
        <position position="114"/>
    </location>
</feature>
<keyword evidence="2" id="KW-0479">Metal-binding</keyword>
<feature type="binding site" evidence="2">
    <location>
        <position position="113"/>
    </location>
    <ligand>
        <name>Mg(2+)</name>
        <dbReference type="ChEBI" id="CHEBI:18420"/>
    </ligand>
</feature>
<protein>
    <recommendedName>
        <fullName evidence="2">DNA polymerase IV</fullName>
        <shortName evidence="2">Pol IV</shortName>
        <ecNumber evidence="2">2.7.7.7</ecNumber>
    </recommendedName>
</protein>
<dbReference type="Pfam" id="PF11799">
    <property type="entry name" value="IMS_C"/>
    <property type="match status" value="1"/>
</dbReference>
<dbReference type="Gene3D" id="3.30.1490.100">
    <property type="entry name" value="DNA polymerase, Y-family, little finger domain"/>
    <property type="match status" value="1"/>
</dbReference>
<feature type="binding site" evidence="2">
    <location>
        <position position="13"/>
    </location>
    <ligand>
        <name>Mg(2+)</name>
        <dbReference type="ChEBI" id="CHEBI:18420"/>
    </ligand>
</feature>
<dbReference type="HAMAP" id="MF_01113">
    <property type="entry name" value="DNApol_IV"/>
    <property type="match status" value="1"/>
</dbReference>
<dbReference type="SUPFAM" id="SSF100879">
    <property type="entry name" value="Lesion bypass DNA polymerase (Y-family), little finger domain"/>
    <property type="match status" value="1"/>
</dbReference>
<dbReference type="InterPro" id="IPR050116">
    <property type="entry name" value="DNA_polymerase-Y"/>
</dbReference>